<feature type="compositionally biased region" description="Basic and acidic residues" evidence="1">
    <location>
        <begin position="42"/>
        <end position="54"/>
    </location>
</feature>
<evidence type="ECO:0000256" key="1">
    <source>
        <dbReference type="SAM" id="MobiDB-lite"/>
    </source>
</evidence>
<dbReference type="RefSeq" id="XP_031579460.1">
    <property type="nucleotide sequence ID" value="XM_031725131.1"/>
</dbReference>
<gene>
    <name evidence="2" type="ORF">BDBG_17401</name>
</gene>
<organism evidence="2 3">
    <name type="scientific">Blastomyces gilchristii (strain SLH14081)</name>
    <name type="common">Blastomyces dermatitidis</name>
    <dbReference type="NCBI Taxonomy" id="559298"/>
    <lineage>
        <taxon>Eukaryota</taxon>
        <taxon>Fungi</taxon>
        <taxon>Dikarya</taxon>
        <taxon>Ascomycota</taxon>
        <taxon>Pezizomycotina</taxon>
        <taxon>Eurotiomycetes</taxon>
        <taxon>Eurotiomycetidae</taxon>
        <taxon>Onygenales</taxon>
        <taxon>Ajellomycetaceae</taxon>
        <taxon>Blastomyces</taxon>
    </lineage>
</organism>
<dbReference type="Proteomes" id="UP000002038">
    <property type="component" value="Unassembled WGS sequence"/>
</dbReference>
<keyword evidence="3" id="KW-1185">Reference proteome</keyword>
<dbReference type="GeneID" id="42529119"/>
<name>A0A179URF1_BLAGS</name>
<dbReference type="KEGG" id="bgh:BDBG_17401"/>
<sequence>MMNQAADLNTQRNDLQIERIERRSMMIMLLHLYATILSKSSNDAHDDRQYRRQNDGNTDNDARPQCLYDARPQCLYDARPQCLRCQAPVPTMPGPSAYMMPGHSAYDARPQCLYDAGPPIAHMMTYADDLCR</sequence>
<evidence type="ECO:0000313" key="3">
    <source>
        <dbReference type="Proteomes" id="UP000002038"/>
    </source>
</evidence>
<dbReference type="EMBL" id="GG657461">
    <property type="protein sequence ID" value="OAT10686.1"/>
    <property type="molecule type" value="Genomic_DNA"/>
</dbReference>
<feature type="region of interest" description="Disordered" evidence="1">
    <location>
        <begin position="42"/>
        <end position="65"/>
    </location>
</feature>
<proteinExistence type="predicted"/>
<evidence type="ECO:0000313" key="2">
    <source>
        <dbReference type="EMBL" id="OAT10686.1"/>
    </source>
</evidence>
<protein>
    <submittedName>
        <fullName evidence="2">Uncharacterized protein</fullName>
    </submittedName>
</protein>
<accession>A0A179URF1</accession>
<dbReference type="VEuPathDB" id="FungiDB:BDBG_17401"/>
<dbReference type="AlphaFoldDB" id="A0A179URF1"/>
<reference evidence="3" key="1">
    <citation type="journal article" date="2015" name="PLoS Genet.">
        <title>The dynamic genome and transcriptome of the human fungal pathogen Blastomyces and close relative Emmonsia.</title>
        <authorList>
            <person name="Munoz J.F."/>
            <person name="Gauthier G.M."/>
            <person name="Desjardins C.A."/>
            <person name="Gallo J.E."/>
            <person name="Holder J."/>
            <person name="Sullivan T.D."/>
            <person name="Marty A.J."/>
            <person name="Carmen J.C."/>
            <person name="Chen Z."/>
            <person name="Ding L."/>
            <person name="Gujja S."/>
            <person name="Magrini V."/>
            <person name="Misas E."/>
            <person name="Mitreva M."/>
            <person name="Priest M."/>
            <person name="Saif S."/>
            <person name="Whiston E.A."/>
            <person name="Young S."/>
            <person name="Zeng Q."/>
            <person name="Goldman W.E."/>
            <person name="Mardis E.R."/>
            <person name="Taylor J.W."/>
            <person name="McEwen J.G."/>
            <person name="Clay O.K."/>
            <person name="Klein B.S."/>
            <person name="Cuomo C.A."/>
        </authorList>
    </citation>
    <scope>NUCLEOTIDE SEQUENCE [LARGE SCALE GENOMIC DNA]</scope>
    <source>
        <strain evidence="3">SLH14081</strain>
    </source>
</reference>